<dbReference type="AlphaFoldDB" id="A0A183BD59"/>
<evidence type="ECO:0000313" key="1">
    <source>
        <dbReference type="WBParaSite" id="ECPE_0001718801-mRNA-1"/>
    </source>
</evidence>
<dbReference type="Gene3D" id="3.40.800.20">
    <property type="entry name" value="Histone deacetylase domain"/>
    <property type="match status" value="1"/>
</dbReference>
<dbReference type="WBParaSite" id="ECPE_0001718801-mRNA-1">
    <property type="protein sequence ID" value="ECPE_0001718801-mRNA-1"/>
    <property type="gene ID" value="ECPE_0001718801"/>
</dbReference>
<proteinExistence type="predicted"/>
<sequence>LVYDDRMLQHRHEWSCSEQESPARLQRAYERCHEEGLISRCMLVPVRCFSSRFSFLSSLCAKIVFFLSLSLSPHPTLVRDFQCVTFHSKPSSSSNG</sequence>
<dbReference type="InterPro" id="IPR037138">
    <property type="entry name" value="His_deacetylse_dom_sf"/>
</dbReference>
<organism evidence="1">
    <name type="scientific">Echinostoma caproni</name>
    <dbReference type="NCBI Taxonomy" id="27848"/>
    <lineage>
        <taxon>Eukaryota</taxon>
        <taxon>Metazoa</taxon>
        <taxon>Spiralia</taxon>
        <taxon>Lophotrochozoa</taxon>
        <taxon>Platyhelminthes</taxon>
        <taxon>Trematoda</taxon>
        <taxon>Digenea</taxon>
        <taxon>Plagiorchiida</taxon>
        <taxon>Echinostomata</taxon>
        <taxon>Echinostomatoidea</taxon>
        <taxon>Echinostomatidae</taxon>
        <taxon>Echinostoma</taxon>
    </lineage>
</organism>
<name>A0A183BD59_9TREM</name>
<accession>A0A183BD59</accession>
<reference evidence="1" key="1">
    <citation type="submission" date="2016-06" db="UniProtKB">
        <authorList>
            <consortium name="WormBaseParasite"/>
        </authorList>
    </citation>
    <scope>IDENTIFICATION</scope>
</reference>
<protein>
    <submittedName>
        <fullName evidence="1">Ovule protein</fullName>
    </submittedName>
</protein>